<dbReference type="Pfam" id="PF00418">
    <property type="entry name" value="Tubulin-binding"/>
    <property type="match status" value="2"/>
</dbReference>
<feature type="region of interest" description="Disordered" evidence="6">
    <location>
        <begin position="141"/>
        <end position="163"/>
    </location>
</feature>
<dbReference type="PANTHER" id="PTHR11501:SF18">
    <property type="entry name" value="MICROTUBULE-ASSOCIATED PROTEIN"/>
    <property type="match status" value="1"/>
</dbReference>
<keyword evidence="2" id="KW-0963">Cytoplasm</keyword>
<dbReference type="AlphaFoldDB" id="A0A1I8HWX5"/>
<proteinExistence type="predicted"/>
<keyword evidence="7" id="KW-1185">Reference proteome</keyword>
<dbReference type="GO" id="GO:0043005">
    <property type="term" value="C:neuron projection"/>
    <property type="evidence" value="ECO:0007669"/>
    <property type="project" value="TreeGrafter"/>
</dbReference>
<evidence type="ECO:0000313" key="8">
    <source>
        <dbReference type="WBParaSite" id="maker-uti_cns_0008317-snap-gene-0.3-mRNA-1"/>
    </source>
</evidence>
<dbReference type="WBParaSite" id="maker-uti_cns_0008317-snap-gene-0.3-mRNA-1">
    <property type="protein sequence ID" value="maker-uti_cns_0008317-snap-gene-0.3-mRNA-1"/>
    <property type="gene ID" value="maker-uti_cns_0008317-snap-gene-0.3"/>
</dbReference>
<dbReference type="GO" id="GO:0005856">
    <property type="term" value="C:cytoskeleton"/>
    <property type="evidence" value="ECO:0007669"/>
    <property type="project" value="UniProtKB-SubCell"/>
</dbReference>
<dbReference type="GO" id="GO:0008017">
    <property type="term" value="F:microtubule binding"/>
    <property type="evidence" value="ECO:0007669"/>
    <property type="project" value="InterPro"/>
</dbReference>
<organism evidence="7 8">
    <name type="scientific">Macrostomum lignano</name>
    <dbReference type="NCBI Taxonomy" id="282301"/>
    <lineage>
        <taxon>Eukaryota</taxon>
        <taxon>Metazoa</taxon>
        <taxon>Spiralia</taxon>
        <taxon>Lophotrochozoa</taxon>
        <taxon>Platyhelminthes</taxon>
        <taxon>Rhabditophora</taxon>
        <taxon>Macrostomorpha</taxon>
        <taxon>Macrostomida</taxon>
        <taxon>Macrostomidae</taxon>
        <taxon>Macrostomum</taxon>
    </lineage>
</organism>
<dbReference type="GO" id="GO:0000226">
    <property type="term" value="P:microtubule cytoskeleton organization"/>
    <property type="evidence" value="ECO:0007669"/>
    <property type="project" value="TreeGrafter"/>
</dbReference>
<reference evidence="8" key="1">
    <citation type="submission" date="2016-11" db="UniProtKB">
        <authorList>
            <consortium name="WormBaseParasite"/>
        </authorList>
    </citation>
    <scope>IDENTIFICATION</scope>
</reference>
<dbReference type="InterPro" id="IPR001084">
    <property type="entry name" value="MAP_tubulin-bd_rpt"/>
</dbReference>
<dbReference type="PROSITE" id="PS51491">
    <property type="entry name" value="TAU_MAP_2"/>
    <property type="match status" value="1"/>
</dbReference>
<protein>
    <submittedName>
        <fullName evidence="8">BUD13 homolog</fullName>
    </submittedName>
</protein>
<evidence type="ECO:0000256" key="6">
    <source>
        <dbReference type="SAM" id="MobiDB-lite"/>
    </source>
</evidence>
<evidence type="ECO:0000256" key="5">
    <source>
        <dbReference type="ARBA" id="ARBA00023212"/>
    </source>
</evidence>
<evidence type="ECO:0000256" key="4">
    <source>
        <dbReference type="ARBA" id="ARBA00022737"/>
    </source>
</evidence>
<sequence>ANRIRTELRLDKLGSNMAERRSRALSRLRAEEQLRRREFRSFDEFGRTIPEIMAEEEDTPRQRMRIGLPADWVTPRGEEIQPKVDAYNEDYKPGGGSRKIFHEKVEFQTESKIKSLENQDYQPGGGNKPIFNERLEFQKEAKPKIGSLENAEYRPSGGDKKIFNDQLDFTDRAQPKVRSLENKDYEPRRPGIRVSWRSGI</sequence>
<accession>A0A1I8HWX5</accession>
<evidence type="ECO:0000256" key="1">
    <source>
        <dbReference type="ARBA" id="ARBA00004245"/>
    </source>
</evidence>
<evidence type="ECO:0000256" key="3">
    <source>
        <dbReference type="ARBA" id="ARBA00022553"/>
    </source>
</evidence>
<evidence type="ECO:0000256" key="2">
    <source>
        <dbReference type="ARBA" id="ARBA00022490"/>
    </source>
</evidence>
<dbReference type="InterPro" id="IPR027324">
    <property type="entry name" value="MAP2/MAP4/Tau"/>
</dbReference>
<name>A0A1I8HWX5_9PLAT</name>
<keyword evidence="4" id="KW-0677">Repeat</keyword>
<evidence type="ECO:0000313" key="7">
    <source>
        <dbReference type="Proteomes" id="UP000095280"/>
    </source>
</evidence>
<keyword evidence="5" id="KW-0206">Cytoskeleton</keyword>
<keyword evidence="3" id="KW-0597">Phosphoprotein</keyword>
<dbReference type="GO" id="GO:0031175">
    <property type="term" value="P:neuron projection development"/>
    <property type="evidence" value="ECO:0007669"/>
    <property type="project" value="TreeGrafter"/>
</dbReference>
<dbReference type="PANTHER" id="PTHR11501">
    <property type="entry name" value="MICROTUBULE-ASSOCIATED PROTEIN"/>
    <property type="match status" value="1"/>
</dbReference>
<feature type="compositionally biased region" description="Basic and acidic residues" evidence="6">
    <location>
        <begin position="179"/>
        <end position="189"/>
    </location>
</feature>
<dbReference type="Proteomes" id="UP000095280">
    <property type="component" value="Unplaced"/>
</dbReference>
<comment type="subcellular location">
    <subcellularLocation>
        <location evidence="1">Cytoplasm</location>
        <location evidence="1">Cytoskeleton</location>
    </subcellularLocation>
</comment>
<feature type="region of interest" description="Disordered" evidence="6">
    <location>
        <begin position="179"/>
        <end position="200"/>
    </location>
</feature>